<proteinExistence type="predicted"/>
<evidence type="ECO:0000256" key="1">
    <source>
        <dbReference type="SAM" id="Coils"/>
    </source>
</evidence>
<keyword evidence="4" id="KW-1185">Reference proteome</keyword>
<comment type="caution">
    <text evidence="3">The sequence shown here is derived from an EMBL/GenBank/DDBJ whole genome shotgun (WGS) entry which is preliminary data.</text>
</comment>
<dbReference type="Proteomes" id="UP000031561">
    <property type="component" value="Unassembled WGS sequence"/>
</dbReference>
<organism evidence="3 4">
    <name type="scientific">Lyngbya confervoides BDU141951</name>
    <dbReference type="NCBI Taxonomy" id="1574623"/>
    <lineage>
        <taxon>Bacteria</taxon>
        <taxon>Bacillati</taxon>
        <taxon>Cyanobacteriota</taxon>
        <taxon>Cyanophyceae</taxon>
        <taxon>Oscillatoriophycideae</taxon>
        <taxon>Oscillatoriales</taxon>
        <taxon>Microcoleaceae</taxon>
        <taxon>Lyngbya</taxon>
    </lineage>
</organism>
<evidence type="ECO:0000313" key="3">
    <source>
        <dbReference type="EMBL" id="MCM1983225.1"/>
    </source>
</evidence>
<dbReference type="AlphaFoldDB" id="A0ABD4T3N7"/>
<feature type="chain" id="PRO_5044854099" evidence="2">
    <location>
        <begin position="24"/>
        <end position="172"/>
    </location>
</feature>
<protein>
    <submittedName>
        <fullName evidence="3">Uncharacterized protein</fullName>
    </submittedName>
</protein>
<keyword evidence="2" id="KW-0732">Signal</keyword>
<reference evidence="3 4" key="1">
    <citation type="journal article" date="2015" name="Genome Announc.">
        <title>Draft Genome Sequence of Filamentous Marine Cyanobacterium Lyngbya confervoides Strain BDU141951.</title>
        <authorList>
            <person name="Chandrababunaidu M.M."/>
            <person name="Sen D."/>
            <person name="Tripathy S."/>
        </authorList>
    </citation>
    <scope>NUCLEOTIDE SEQUENCE [LARGE SCALE GENOMIC DNA]</scope>
    <source>
        <strain evidence="3 4">BDU141951</strain>
    </source>
</reference>
<dbReference type="EMBL" id="JTHE03000059">
    <property type="protein sequence ID" value="MCM1983225.1"/>
    <property type="molecule type" value="Genomic_DNA"/>
</dbReference>
<evidence type="ECO:0000313" key="4">
    <source>
        <dbReference type="Proteomes" id="UP000031561"/>
    </source>
</evidence>
<dbReference type="RefSeq" id="WP_166282152.1">
    <property type="nucleotide sequence ID" value="NZ_JTHE03000059.1"/>
</dbReference>
<evidence type="ECO:0000256" key="2">
    <source>
        <dbReference type="SAM" id="SignalP"/>
    </source>
</evidence>
<accession>A0ABD4T3N7</accession>
<feature type="coiled-coil region" evidence="1">
    <location>
        <begin position="56"/>
        <end position="83"/>
    </location>
</feature>
<feature type="signal peptide" evidence="2">
    <location>
        <begin position="1"/>
        <end position="23"/>
    </location>
</feature>
<keyword evidence="1" id="KW-0175">Coiled coil</keyword>
<gene>
    <name evidence="3" type="ORF">QQ91_0010365</name>
</gene>
<name>A0ABD4T3N7_9CYAN</name>
<sequence>MKFSLYFGLCLLSLLGSLAPAQAAGKVAGYQYETFPDGDAHFEDNVIHYIPCMPKNNDCIELQESIEAELKQAQQEMTLARSSVENPVEAWALFTQLDQKILPRLTGKTGYQTIKTGEKGVYSFYCPTQNCLVYSYGVTRDRYAYWITLTPGRKRLDLGPARSIDVNKPRNF</sequence>